<evidence type="ECO:0000313" key="6">
    <source>
        <dbReference type="Proteomes" id="UP000315344"/>
    </source>
</evidence>
<dbReference type="Gene3D" id="3.40.50.300">
    <property type="entry name" value="P-loop containing nucleotide triphosphate hydrolases"/>
    <property type="match status" value="1"/>
</dbReference>
<dbReference type="Pfam" id="PF00005">
    <property type="entry name" value="ABC_tran"/>
    <property type="match status" value="1"/>
</dbReference>
<organism evidence="5 6">
    <name type="scientific">Paracoccus denitrificans</name>
    <dbReference type="NCBI Taxonomy" id="266"/>
    <lineage>
        <taxon>Bacteria</taxon>
        <taxon>Pseudomonadati</taxon>
        <taxon>Pseudomonadota</taxon>
        <taxon>Alphaproteobacteria</taxon>
        <taxon>Rhodobacterales</taxon>
        <taxon>Paracoccaceae</taxon>
        <taxon>Paracoccus</taxon>
    </lineage>
</organism>
<dbReference type="InterPro" id="IPR051120">
    <property type="entry name" value="ABC_AA/LPS_Transport"/>
</dbReference>
<keyword evidence="1" id="KW-0813">Transport</keyword>
<dbReference type="InterPro" id="IPR027417">
    <property type="entry name" value="P-loop_NTPase"/>
</dbReference>
<dbReference type="PANTHER" id="PTHR45772:SF2">
    <property type="entry name" value="ABC TRANSPORTER ATP-BINDING PROTEIN"/>
    <property type="match status" value="1"/>
</dbReference>
<sequence length="249" mass="27153">MSPMLEVRGLQKSFGGLRVTDNVDLVLNPGARTALIGPNGAGKTTLINLITGMLSPDSGTIRLAGEDISRLPAMGRAKHGLIRTFQVTRLFMPMTVADNLRIPVLHRMGKEYGARWTAHVRDEVEAEIIRVLHELGLADRAGTRADRLAYGEQRLVELGIALLMKPRVLLLDEPAAGVPQSESHIIMSAIDRLPADLAVVFIEHDMDLVFRFAREIVVLIQGAVSATGTPAEIAADEKVRAVYFGEHQP</sequence>
<dbReference type="AlphaFoldDB" id="A0A533I243"/>
<dbReference type="EMBL" id="VAFL01000016">
    <property type="protein sequence ID" value="TKW65123.1"/>
    <property type="molecule type" value="Genomic_DNA"/>
</dbReference>
<dbReference type="GO" id="GO:0005524">
    <property type="term" value="F:ATP binding"/>
    <property type="evidence" value="ECO:0007669"/>
    <property type="project" value="UniProtKB-KW"/>
</dbReference>
<reference evidence="5 6" key="1">
    <citation type="journal article" date="2017" name="Nat. Commun.">
        <title>In situ click chemistry generation of cyclooxygenase-2 inhibitors.</title>
        <authorList>
            <person name="Bhardwaj A."/>
            <person name="Kaur J."/>
            <person name="Wuest M."/>
            <person name="Wuest F."/>
        </authorList>
    </citation>
    <scope>NUCLEOTIDE SEQUENCE [LARGE SCALE GENOMIC DNA]</scope>
    <source>
        <strain evidence="5">S2_012_000_R3_94</strain>
    </source>
</reference>
<dbReference type="CDD" id="cd03219">
    <property type="entry name" value="ABC_Mj1267_LivG_branched"/>
    <property type="match status" value="1"/>
</dbReference>
<dbReference type="SMART" id="SM00382">
    <property type="entry name" value="AAA"/>
    <property type="match status" value="1"/>
</dbReference>
<evidence type="ECO:0000256" key="1">
    <source>
        <dbReference type="ARBA" id="ARBA00022448"/>
    </source>
</evidence>
<proteinExistence type="predicted"/>
<keyword evidence="3 5" id="KW-0067">ATP-binding</keyword>
<dbReference type="PROSITE" id="PS00211">
    <property type="entry name" value="ABC_TRANSPORTER_1"/>
    <property type="match status" value="1"/>
</dbReference>
<evidence type="ECO:0000313" key="5">
    <source>
        <dbReference type="EMBL" id="TKW65123.1"/>
    </source>
</evidence>
<accession>A0A533I243</accession>
<evidence type="ECO:0000259" key="4">
    <source>
        <dbReference type="PROSITE" id="PS50893"/>
    </source>
</evidence>
<name>A0A533I243_PARDE</name>
<dbReference type="PANTHER" id="PTHR45772">
    <property type="entry name" value="CONSERVED COMPONENT OF ABC TRANSPORTER FOR NATURAL AMINO ACIDS-RELATED"/>
    <property type="match status" value="1"/>
</dbReference>
<evidence type="ECO:0000256" key="3">
    <source>
        <dbReference type="ARBA" id="ARBA00022840"/>
    </source>
</evidence>
<dbReference type="Pfam" id="PF12399">
    <property type="entry name" value="BCA_ABC_TP_C"/>
    <property type="match status" value="1"/>
</dbReference>
<gene>
    <name evidence="5" type="ORF">DI616_16115</name>
</gene>
<dbReference type="InterPro" id="IPR003439">
    <property type="entry name" value="ABC_transporter-like_ATP-bd"/>
</dbReference>
<dbReference type="InterPro" id="IPR017871">
    <property type="entry name" value="ABC_transporter-like_CS"/>
</dbReference>
<dbReference type="InterPro" id="IPR003593">
    <property type="entry name" value="AAA+_ATPase"/>
</dbReference>
<dbReference type="SUPFAM" id="SSF52540">
    <property type="entry name" value="P-loop containing nucleoside triphosphate hydrolases"/>
    <property type="match status" value="1"/>
</dbReference>
<dbReference type="Proteomes" id="UP000315344">
    <property type="component" value="Unassembled WGS sequence"/>
</dbReference>
<dbReference type="GO" id="GO:0016887">
    <property type="term" value="F:ATP hydrolysis activity"/>
    <property type="evidence" value="ECO:0007669"/>
    <property type="project" value="InterPro"/>
</dbReference>
<dbReference type="InterPro" id="IPR032823">
    <property type="entry name" value="BCA_ABC_TP_C"/>
</dbReference>
<keyword evidence="2" id="KW-0547">Nucleotide-binding</keyword>
<dbReference type="PROSITE" id="PS50893">
    <property type="entry name" value="ABC_TRANSPORTER_2"/>
    <property type="match status" value="1"/>
</dbReference>
<evidence type="ECO:0000256" key="2">
    <source>
        <dbReference type="ARBA" id="ARBA00022741"/>
    </source>
</evidence>
<protein>
    <submittedName>
        <fullName evidence="5">ABC transporter ATP-binding protein</fullName>
    </submittedName>
</protein>
<comment type="caution">
    <text evidence="5">The sequence shown here is derived from an EMBL/GenBank/DDBJ whole genome shotgun (WGS) entry which is preliminary data.</text>
</comment>
<dbReference type="GO" id="GO:0005886">
    <property type="term" value="C:plasma membrane"/>
    <property type="evidence" value="ECO:0007669"/>
    <property type="project" value="TreeGrafter"/>
</dbReference>
<feature type="domain" description="ABC transporter" evidence="4">
    <location>
        <begin position="5"/>
        <end position="246"/>
    </location>
</feature>